<reference evidence="1 2" key="1">
    <citation type="journal article" date="2018" name="Evol. Lett.">
        <title>Horizontal gene cluster transfer increased hallucinogenic mushroom diversity.</title>
        <authorList>
            <person name="Reynolds H.T."/>
            <person name="Vijayakumar V."/>
            <person name="Gluck-Thaler E."/>
            <person name="Korotkin H.B."/>
            <person name="Matheny P.B."/>
            <person name="Slot J.C."/>
        </authorList>
    </citation>
    <scope>NUCLEOTIDE SEQUENCE [LARGE SCALE GENOMIC DNA]</scope>
    <source>
        <strain evidence="1 2">SRW20</strain>
    </source>
</reference>
<dbReference type="EMBL" id="NHYE01001413">
    <property type="protein sequence ID" value="PPQ95795.1"/>
    <property type="molecule type" value="Genomic_DNA"/>
</dbReference>
<comment type="caution">
    <text evidence="1">The sequence shown here is derived from an EMBL/GenBank/DDBJ whole genome shotgun (WGS) entry which is preliminary data.</text>
</comment>
<proteinExistence type="predicted"/>
<dbReference type="InParanoid" id="A0A409XYJ0"/>
<evidence type="ECO:0000313" key="1">
    <source>
        <dbReference type="EMBL" id="PPQ95795.1"/>
    </source>
</evidence>
<sequence>MTSNRVIFPDMKFLEEVVVRLPIQVLSTDWLRELSSGLCSHAHRHLTTAKEGGYGGALQPPRQANSDIRLENLLGHPWNQEVKDSNSNVQLKPARLILAVHTSRPFRTRSSEICVANVYIRGSTITSSSLKYPPPSTPFHIHRPNSRGTASLLDIACLFHTLRLAAGPAEPGVHTTQEPDLCHYFRTHPKPLLTPHGQGLTSNYHS</sequence>
<dbReference type="AlphaFoldDB" id="A0A409XYJ0"/>
<organism evidence="1 2">
    <name type="scientific">Gymnopilus dilepis</name>
    <dbReference type="NCBI Taxonomy" id="231916"/>
    <lineage>
        <taxon>Eukaryota</taxon>
        <taxon>Fungi</taxon>
        <taxon>Dikarya</taxon>
        <taxon>Basidiomycota</taxon>
        <taxon>Agaricomycotina</taxon>
        <taxon>Agaricomycetes</taxon>
        <taxon>Agaricomycetidae</taxon>
        <taxon>Agaricales</taxon>
        <taxon>Agaricineae</taxon>
        <taxon>Hymenogastraceae</taxon>
        <taxon>Gymnopilus</taxon>
    </lineage>
</organism>
<evidence type="ECO:0000313" key="2">
    <source>
        <dbReference type="Proteomes" id="UP000284706"/>
    </source>
</evidence>
<dbReference type="Proteomes" id="UP000284706">
    <property type="component" value="Unassembled WGS sequence"/>
</dbReference>
<gene>
    <name evidence="1" type="ORF">CVT26_015895</name>
</gene>
<accession>A0A409XYJ0</accession>
<name>A0A409XYJ0_9AGAR</name>
<keyword evidence="2" id="KW-1185">Reference proteome</keyword>
<protein>
    <submittedName>
        <fullName evidence="1">Uncharacterized protein</fullName>
    </submittedName>
</protein>